<evidence type="ECO:0000313" key="2">
    <source>
        <dbReference type="Proteomes" id="UP000805704"/>
    </source>
</evidence>
<proteinExistence type="predicted"/>
<evidence type="ECO:0000313" key="1">
    <source>
        <dbReference type="EMBL" id="KAG8001798.1"/>
    </source>
</evidence>
<dbReference type="EMBL" id="CM024794">
    <property type="protein sequence ID" value="KAG8001798.1"/>
    <property type="molecule type" value="Genomic_DNA"/>
</dbReference>
<organism evidence="1 2">
    <name type="scientific">Nibea albiflora</name>
    <name type="common">Yellow drum</name>
    <name type="synonym">Corvina albiflora</name>
    <dbReference type="NCBI Taxonomy" id="240163"/>
    <lineage>
        <taxon>Eukaryota</taxon>
        <taxon>Metazoa</taxon>
        <taxon>Chordata</taxon>
        <taxon>Craniata</taxon>
        <taxon>Vertebrata</taxon>
        <taxon>Euteleostomi</taxon>
        <taxon>Actinopterygii</taxon>
        <taxon>Neopterygii</taxon>
        <taxon>Teleostei</taxon>
        <taxon>Neoteleostei</taxon>
        <taxon>Acanthomorphata</taxon>
        <taxon>Eupercaria</taxon>
        <taxon>Sciaenidae</taxon>
        <taxon>Nibea</taxon>
    </lineage>
</organism>
<protein>
    <submittedName>
        <fullName evidence="1">Uncharacterized protein</fullName>
    </submittedName>
</protein>
<keyword evidence="2" id="KW-1185">Reference proteome</keyword>
<dbReference type="Proteomes" id="UP000805704">
    <property type="component" value="Chromosome 6"/>
</dbReference>
<accession>A0ACB7EJJ1</accession>
<gene>
    <name evidence="1" type="ORF">GBF38_012004</name>
</gene>
<name>A0ACB7EJJ1_NIBAL</name>
<reference evidence="1" key="1">
    <citation type="submission" date="2020-04" db="EMBL/GenBank/DDBJ databases">
        <title>A chromosome-scale assembly and high-density genetic map of the yellow drum (Nibea albiflora) genome.</title>
        <authorList>
            <person name="Xu D."/>
            <person name="Zhang W."/>
            <person name="Chen R."/>
            <person name="Tan P."/>
            <person name="Wang L."/>
            <person name="Song H."/>
            <person name="Tian L."/>
            <person name="Zhu Q."/>
            <person name="Wang B."/>
        </authorList>
    </citation>
    <scope>NUCLEOTIDE SEQUENCE</scope>
    <source>
        <strain evidence="1">ZJHYS-2018</strain>
    </source>
</reference>
<comment type="caution">
    <text evidence="1">The sequence shown here is derived from an EMBL/GenBank/DDBJ whole genome shotgun (WGS) entry which is preliminary data.</text>
</comment>
<sequence length="52" mass="5823">MSEERQVSSTEEASVTMVTKTTRITRQMVTTEMRTGESSSTTSTTTRQVTDF</sequence>